<dbReference type="Pfam" id="PF00532">
    <property type="entry name" value="Peripla_BP_1"/>
    <property type="match status" value="1"/>
</dbReference>
<keyword evidence="1" id="KW-0805">Transcription regulation</keyword>
<dbReference type="CDD" id="cd01392">
    <property type="entry name" value="HTH_LacI"/>
    <property type="match status" value="1"/>
</dbReference>
<dbReference type="InterPro" id="IPR028082">
    <property type="entry name" value="Peripla_BP_I"/>
</dbReference>
<dbReference type="Proteomes" id="UP000184114">
    <property type="component" value="Unassembled WGS sequence"/>
</dbReference>
<keyword evidence="3" id="KW-0804">Transcription</keyword>
<protein>
    <submittedName>
        <fullName evidence="5">Transcriptional regulator, LacI family</fullName>
    </submittedName>
</protein>
<dbReference type="Gene3D" id="1.10.260.40">
    <property type="entry name" value="lambda repressor-like DNA-binding domains"/>
    <property type="match status" value="1"/>
</dbReference>
<gene>
    <name evidence="5" type="ORF">SAMN02745784_00141</name>
</gene>
<dbReference type="SUPFAM" id="SSF47413">
    <property type="entry name" value="lambda repressor-like DNA-binding domains"/>
    <property type="match status" value="1"/>
</dbReference>
<accession>A0A1M4S7X2</accession>
<reference evidence="6" key="1">
    <citation type="submission" date="2016-11" db="EMBL/GenBank/DDBJ databases">
        <authorList>
            <person name="Varghese N."/>
            <person name="Submissions S."/>
        </authorList>
    </citation>
    <scope>NUCLEOTIDE SEQUENCE [LARGE SCALE GENOMIC DNA]</scope>
    <source>
        <strain evidence="6">DSM 18095</strain>
    </source>
</reference>
<feature type="domain" description="HTH lacI-type" evidence="4">
    <location>
        <begin position="2"/>
        <end position="57"/>
    </location>
</feature>
<organism evidence="5 6">
    <name type="scientific">Tissierella praeacuta DSM 18095</name>
    <dbReference type="NCBI Taxonomy" id="1123404"/>
    <lineage>
        <taxon>Bacteria</taxon>
        <taxon>Bacillati</taxon>
        <taxon>Bacillota</taxon>
        <taxon>Tissierellia</taxon>
        <taxon>Tissierellales</taxon>
        <taxon>Tissierellaceae</taxon>
        <taxon>Tissierella</taxon>
    </lineage>
</organism>
<dbReference type="STRING" id="1123404.SAMN02745784_00141"/>
<dbReference type="GO" id="GO:0000976">
    <property type="term" value="F:transcription cis-regulatory region binding"/>
    <property type="evidence" value="ECO:0007669"/>
    <property type="project" value="TreeGrafter"/>
</dbReference>
<keyword evidence="6" id="KW-1185">Reference proteome</keyword>
<dbReference type="PANTHER" id="PTHR30146">
    <property type="entry name" value="LACI-RELATED TRANSCRIPTIONAL REPRESSOR"/>
    <property type="match status" value="1"/>
</dbReference>
<dbReference type="SMART" id="SM00354">
    <property type="entry name" value="HTH_LACI"/>
    <property type="match status" value="1"/>
</dbReference>
<dbReference type="InterPro" id="IPR000843">
    <property type="entry name" value="HTH_LacI"/>
</dbReference>
<evidence type="ECO:0000256" key="2">
    <source>
        <dbReference type="ARBA" id="ARBA00023125"/>
    </source>
</evidence>
<evidence type="ECO:0000256" key="3">
    <source>
        <dbReference type="ARBA" id="ARBA00023163"/>
    </source>
</evidence>
<name>A0A1M4S7X2_9FIRM</name>
<dbReference type="Gene3D" id="3.40.50.2300">
    <property type="match status" value="2"/>
</dbReference>
<sequence length="339" mass="37982">MATIKDIAIKTNLSTTTVSLVLNNRADNIPQKTKDIVLKAARDLNYSPNQLAVALVTKRSKTLGLIVPDIRNDFFSNLAKGIEDECRDKGWTVFLCNSNDMHDRDLEYIKILAGKGVDGILYCMSSDSDAKKFKEKYELFQRFGIKFIALDRYFDFPNIITARLDHLKGGYLATKHLIDLGHRRIACLTGPNNLIDSNERLKGYKMALKENGIPYDPNIIIEGNYQVEGGLSAVDKLVKTDFTAIFAFNDMMAYGLFKGLQTHGLFVPKDISIVGYDDIYLSEILEVPLTTVHQPVELMGKTATNYLINLIENEVENNVIPTHAPKLVVRKSTAKLNSS</sequence>
<dbReference type="GO" id="GO:0003700">
    <property type="term" value="F:DNA-binding transcription factor activity"/>
    <property type="evidence" value="ECO:0007669"/>
    <property type="project" value="TreeGrafter"/>
</dbReference>
<dbReference type="PROSITE" id="PS50932">
    <property type="entry name" value="HTH_LACI_2"/>
    <property type="match status" value="1"/>
</dbReference>
<evidence type="ECO:0000259" key="4">
    <source>
        <dbReference type="PROSITE" id="PS50932"/>
    </source>
</evidence>
<evidence type="ECO:0000256" key="1">
    <source>
        <dbReference type="ARBA" id="ARBA00023015"/>
    </source>
</evidence>
<dbReference type="GeneID" id="90994835"/>
<dbReference type="InterPro" id="IPR001761">
    <property type="entry name" value="Peripla_BP/Lac1_sug-bd_dom"/>
</dbReference>
<dbReference type="PANTHER" id="PTHR30146:SF109">
    <property type="entry name" value="HTH-TYPE TRANSCRIPTIONAL REGULATOR GALS"/>
    <property type="match status" value="1"/>
</dbReference>
<evidence type="ECO:0000313" key="5">
    <source>
        <dbReference type="EMBL" id="SHE28265.1"/>
    </source>
</evidence>
<dbReference type="CDD" id="cd06267">
    <property type="entry name" value="PBP1_LacI_sugar_binding-like"/>
    <property type="match status" value="1"/>
</dbReference>
<dbReference type="EMBL" id="FQTY01000001">
    <property type="protein sequence ID" value="SHE28265.1"/>
    <property type="molecule type" value="Genomic_DNA"/>
</dbReference>
<dbReference type="AlphaFoldDB" id="A0A1M4S7X2"/>
<proteinExistence type="predicted"/>
<dbReference type="RefSeq" id="WP_072971727.1">
    <property type="nucleotide sequence ID" value="NZ_FQTY01000001.1"/>
</dbReference>
<dbReference type="SUPFAM" id="SSF53822">
    <property type="entry name" value="Periplasmic binding protein-like I"/>
    <property type="match status" value="1"/>
</dbReference>
<dbReference type="InterPro" id="IPR010982">
    <property type="entry name" value="Lambda_DNA-bd_dom_sf"/>
</dbReference>
<keyword evidence="2" id="KW-0238">DNA-binding</keyword>
<dbReference type="Pfam" id="PF00356">
    <property type="entry name" value="LacI"/>
    <property type="match status" value="1"/>
</dbReference>
<evidence type="ECO:0000313" key="6">
    <source>
        <dbReference type="Proteomes" id="UP000184114"/>
    </source>
</evidence>